<name>A0ABZ2J1W1_9CHLR</name>
<reference evidence="8 9" key="1">
    <citation type="submission" date="2024-03" db="EMBL/GenBank/DDBJ databases">
        <title>A Dehalogenimonas Isolated from Estuarine Sediments Dihaloeliminates Chlorinated Alkanes.</title>
        <authorList>
            <person name="Yang Y."/>
            <person name="Wang H."/>
        </authorList>
    </citation>
    <scope>NUCLEOTIDE SEQUENCE [LARGE SCALE GENOMIC DNA]</scope>
    <source>
        <strain evidence="8 9">W</strain>
    </source>
</reference>
<keyword evidence="4" id="KW-0479">Metal-binding</keyword>
<dbReference type="PANTHER" id="PTHR30352">
    <property type="entry name" value="PYRUVATE FORMATE-LYASE-ACTIVATING ENZYME"/>
    <property type="match status" value="1"/>
</dbReference>
<keyword evidence="3" id="KW-0949">S-adenosyl-L-methionine</keyword>
<evidence type="ECO:0000256" key="6">
    <source>
        <dbReference type="ARBA" id="ARBA00023014"/>
    </source>
</evidence>
<dbReference type="InterPro" id="IPR013785">
    <property type="entry name" value="Aldolase_TIM"/>
</dbReference>
<dbReference type="CDD" id="cd01335">
    <property type="entry name" value="Radical_SAM"/>
    <property type="match status" value="1"/>
</dbReference>
<evidence type="ECO:0000256" key="4">
    <source>
        <dbReference type="ARBA" id="ARBA00022723"/>
    </source>
</evidence>
<dbReference type="EMBL" id="CP146612">
    <property type="protein sequence ID" value="WWX24877.1"/>
    <property type="molecule type" value="Genomic_DNA"/>
</dbReference>
<keyword evidence="9" id="KW-1185">Reference proteome</keyword>
<gene>
    <name evidence="8" type="primary">amrS</name>
    <name evidence="8" type="ORF">V8247_06340</name>
</gene>
<evidence type="ECO:0000256" key="2">
    <source>
        <dbReference type="ARBA" id="ARBA00022485"/>
    </source>
</evidence>
<evidence type="ECO:0000313" key="8">
    <source>
        <dbReference type="EMBL" id="WWX24877.1"/>
    </source>
</evidence>
<dbReference type="InterPro" id="IPR034457">
    <property type="entry name" value="Organic_radical-activating"/>
</dbReference>
<organism evidence="8 9">
    <name type="scientific">Candidatus Dehalogenimonas loeffleri</name>
    <dbReference type="NCBI Taxonomy" id="3127115"/>
    <lineage>
        <taxon>Bacteria</taxon>
        <taxon>Bacillati</taxon>
        <taxon>Chloroflexota</taxon>
        <taxon>Dehalococcoidia</taxon>
        <taxon>Dehalococcoidales</taxon>
        <taxon>Dehalococcoidaceae</taxon>
        <taxon>Dehalogenimonas</taxon>
    </lineage>
</organism>
<dbReference type="InterPro" id="IPR058240">
    <property type="entry name" value="rSAM_sf"/>
</dbReference>
<dbReference type="RefSeq" id="WP_338737000.1">
    <property type="nucleotide sequence ID" value="NZ_CP146612.1"/>
</dbReference>
<evidence type="ECO:0000256" key="3">
    <source>
        <dbReference type="ARBA" id="ARBA00022691"/>
    </source>
</evidence>
<evidence type="ECO:0000256" key="5">
    <source>
        <dbReference type="ARBA" id="ARBA00023004"/>
    </source>
</evidence>
<keyword evidence="5" id="KW-0408">Iron</keyword>
<dbReference type="Pfam" id="PF04055">
    <property type="entry name" value="Radical_SAM"/>
    <property type="match status" value="1"/>
</dbReference>
<dbReference type="SFLD" id="SFLDS00029">
    <property type="entry name" value="Radical_SAM"/>
    <property type="match status" value="1"/>
</dbReference>
<keyword evidence="2" id="KW-0004">4Fe-4S</keyword>
<keyword evidence="6" id="KW-0411">Iron-sulfur</keyword>
<dbReference type="PIRSF" id="PIRSF004869">
    <property type="entry name" value="PflX_prd"/>
    <property type="match status" value="1"/>
</dbReference>
<evidence type="ECO:0000259" key="7">
    <source>
        <dbReference type="PROSITE" id="PS51918"/>
    </source>
</evidence>
<feature type="domain" description="Radical SAM core" evidence="7">
    <location>
        <begin position="67"/>
        <end position="285"/>
    </location>
</feature>
<accession>A0ABZ2J1W1</accession>
<dbReference type="PANTHER" id="PTHR30352:SF5">
    <property type="entry name" value="PYRUVATE FORMATE-LYASE 1-ACTIVATING ENZYME"/>
    <property type="match status" value="1"/>
</dbReference>
<sequence length="338" mass="38090">MYPALLWEKLPDNRVRCGTCQWFCRINEGQTGVCRMYRNDAGALFNLNYAKISSLAVDPIEKKPLYHFHPGSKVFSLGSWGCNFHCRGCQNWEIACPEDENGLRYSREILPERAVEMACQSGSAGIAWTYNEPSVWLEYTLETARLAKAQGLYTVYVTNGYASEAQLDAIGPFLDAWRVDVKGFNNQSYRKIGRVQNYEGILRVTERASHKWGMHVEVVTNIMPCINDDDNQLRGIAEWIAGSLSPLTPWHITRFHPRRQMQDYPVTPLETMERALALGVAAGLEFVYLGNVGGNDSGDTVCYNCGQKAVKRSGYSARIMGLVGTHCRFCGTELNFRV</sequence>
<comment type="cofactor">
    <cofactor evidence="1">
        <name>[4Fe-4S] cluster</name>
        <dbReference type="ChEBI" id="CHEBI:49883"/>
    </cofactor>
</comment>
<evidence type="ECO:0000313" key="9">
    <source>
        <dbReference type="Proteomes" id="UP001375370"/>
    </source>
</evidence>
<dbReference type="Proteomes" id="UP001375370">
    <property type="component" value="Chromosome"/>
</dbReference>
<dbReference type="InterPro" id="IPR007197">
    <property type="entry name" value="rSAM"/>
</dbReference>
<dbReference type="PROSITE" id="PS51918">
    <property type="entry name" value="RADICAL_SAM"/>
    <property type="match status" value="1"/>
</dbReference>
<dbReference type="SFLD" id="SFLDG01101">
    <property type="entry name" value="Uncharacterised_Radical_SAM_Su"/>
    <property type="match status" value="1"/>
</dbReference>
<dbReference type="SUPFAM" id="SSF102114">
    <property type="entry name" value="Radical SAM enzymes"/>
    <property type="match status" value="1"/>
</dbReference>
<protein>
    <submittedName>
        <fullName evidence="8">AmmeMemoRadiSam system radical SAM enzyme</fullName>
    </submittedName>
</protein>
<dbReference type="Gene3D" id="3.20.20.70">
    <property type="entry name" value="Aldolase class I"/>
    <property type="match status" value="1"/>
</dbReference>
<dbReference type="InterPro" id="IPR016431">
    <property type="entry name" value="Pyrv-formate_lyase-activ_prd"/>
</dbReference>
<dbReference type="NCBIfam" id="TIGR04337">
    <property type="entry name" value="AmmeMemoSam_rS"/>
    <property type="match status" value="1"/>
</dbReference>
<evidence type="ECO:0000256" key="1">
    <source>
        <dbReference type="ARBA" id="ARBA00001966"/>
    </source>
</evidence>
<proteinExistence type="predicted"/>
<dbReference type="InterPro" id="IPR027596">
    <property type="entry name" value="AmmeMemoSam_rS"/>
</dbReference>